<name>A0A1I2UCX7_9HYPH</name>
<feature type="domain" description="EAL" evidence="2">
    <location>
        <begin position="215"/>
        <end position="474"/>
    </location>
</feature>
<feature type="region of interest" description="Disordered" evidence="1">
    <location>
        <begin position="470"/>
        <end position="505"/>
    </location>
</feature>
<evidence type="ECO:0000313" key="4">
    <source>
        <dbReference type="Proteomes" id="UP000199229"/>
    </source>
</evidence>
<dbReference type="AlphaFoldDB" id="A0A1I2UCX7"/>
<dbReference type="SMART" id="SM00052">
    <property type="entry name" value="EAL"/>
    <property type="match status" value="1"/>
</dbReference>
<dbReference type="InterPro" id="IPR001633">
    <property type="entry name" value="EAL_dom"/>
</dbReference>
<dbReference type="Gene3D" id="3.20.20.450">
    <property type="entry name" value="EAL domain"/>
    <property type="match status" value="1"/>
</dbReference>
<dbReference type="RefSeq" id="WP_091971550.1">
    <property type="nucleotide sequence ID" value="NZ_FOPM01000009.1"/>
</dbReference>
<dbReference type="OrthoDB" id="7178689at2"/>
<dbReference type="Proteomes" id="UP000199229">
    <property type="component" value="Unassembled WGS sequence"/>
</dbReference>
<accession>A0A1I2UCX7</accession>
<dbReference type="Pfam" id="PF00563">
    <property type="entry name" value="EAL"/>
    <property type="match status" value="1"/>
</dbReference>
<dbReference type="InterPro" id="IPR050706">
    <property type="entry name" value="Cyclic-di-GMP_PDE-like"/>
</dbReference>
<dbReference type="PROSITE" id="PS50883">
    <property type="entry name" value="EAL"/>
    <property type="match status" value="1"/>
</dbReference>
<dbReference type="PANTHER" id="PTHR33121">
    <property type="entry name" value="CYCLIC DI-GMP PHOSPHODIESTERASE PDEF"/>
    <property type="match status" value="1"/>
</dbReference>
<protein>
    <submittedName>
        <fullName evidence="3">Cyclic-di-GMP phosphodiesterase, flagellum assembly factor TipF</fullName>
    </submittedName>
</protein>
<feature type="compositionally biased region" description="Basic and acidic residues" evidence="1">
    <location>
        <begin position="496"/>
        <end position="505"/>
    </location>
</feature>
<organism evidence="3 4">
    <name type="scientific">Methylobacterium gossipiicola</name>
    <dbReference type="NCBI Taxonomy" id="582675"/>
    <lineage>
        <taxon>Bacteria</taxon>
        <taxon>Pseudomonadati</taxon>
        <taxon>Pseudomonadota</taxon>
        <taxon>Alphaproteobacteria</taxon>
        <taxon>Hyphomicrobiales</taxon>
        <taxon>Methylobacteriaceae</taxon>
        <taxon>Methylobacterium</taxon>
    </lineage>
</organism>
<evidence type="ECO:0000259" key="2">
    <source>
        <dbReference type="PROSITE" id="PS50883"/>
    </source>
</evidence>
<dbReference type="GO" id="GO:0071111">
    <property type="term" value="F:cyclic-guanylate-specific phosphodiesterase activity"/>
    <property type="evidence" value="ECO:0007669"/>
    <property type="project" value="InterPro"/>
</dbReference>
<sequence length="505" mass="53316">MPRIVGRRRGLLILSLLGLVSLLGLGALAPASLYAPLAGAFGLALVSGLGGVLAYRRSEALSGRFEALSGEVEVMSQRLQRIEAVTRLIAEQQMRAHLRTEEAAPVVSAPVQPDETTAALVVGVEEVTAEIGLLSGIVRELAAVVAAQDGEITVLKATPPPPPTPAPVPVAVAVVAPPQAEPTVEAQPPRAAAPQARAWTPRVLDADPAATAAREAAHERAVLAAFDASGLEIHLQPLVSLPQRKVVSYEAVARLRIAGTDDVASSTLLTPDAFLTVLERHGRTTDLDRRMLQRAATVARHLAGRGSQTSVAYGLSPLSLFEPGFLRSLSRLVSDEPDLAGRLVVALPQTSWRNLDAEQSGLLAGLRGLVGVILDRPVDLNLDPSTLADHGVSQVKVPADMLLRPSAHEAMTDIVVEDLVPALNRAGIQLVVTRVERETDVPDLLDLNVPLAQGTVFAPARAVRAEVLATPAPELRPPAPPASASDDPEPPPQRRPFRDFLRRAG</sequence>
<dbReference type="PANTHER" id="PTHR33121:SF79">
    <property type="entry name" value="CYCLIC DI-GMP PHOSPHODIESTERASE PDED-RELATED"/>
    <property type="match status" value="1"/>
</dbReference>
<reference evidence="4" key="1">
    <citation type="submission" date="2016-10" db="EMBL/GenBank/DDBJ databases">
        <authorList>
            <person name="Varghese N."/>
            <person name="Submissions S."/>
        </authorList>
    </citation>
    <scope>NUCLEOTIDE SEQUENCE [LARGE SCALE GENOMIC DNA]</scope>
    <source>
        <strain evidence="4">Gh-105</strain>
    </source>
</reference>
<dbReference type="EMBL" id="FOPM01000009">
    <property type="protein sequence ID" value="SFG74219.1"/>
    <property type="molecule type" value="Genomic_DNA"/>
</dbReference>
<dbReference type="InterPro" id="IPR035919">
    <property type="entry name" value="EAL_sf"/>
</dbReference>
<proteinExistence type="predicted"/>
<keyword evidence="4" id="KW-1185">Reference proteome</keyword>
<evidence type="ECO:0000256" key="1">
    <source>
        <dbReference type="SAM" id="MobiDB-lite"/>
    </source>
</evidence>
<evidence type="ECO:0000313" key="3">
    <source>
        <dbReference type="EMBL" id="SFG74219.1"/>
    </source>
</evidence>
<gene>
    <name evidence="3" type="ORF">SAMN05192565_109137</name>
</gene>
<dbReference type="STRING" id="582675.SAMN05192565_109137"/>
<dbReference type="SUPFAM" id="SSF141868">
    <property type="entry name" value="EAL domain-like"/>
    <property type="match status" value="1"/>
</dbReference>